<evidence type="ECO:0000256" key="1">
    <source>
        <dbReference type="ARBA" id="ARBA00004370"/>
    </source>
</evidence>
<evidence type="ECO:0000256" key="2">
    <source>
        <dbReference type="ARBA" id="ARBA00023136"/>
    </source>
</evidence>
<proteinExistence type="predicted"/>
<dbReference type="Gene3D" id="2.60.40.60">
    <property type="entry name" value="Cadherins"/>
    <property type="match status" value="1"/>
</dbReference>
<organism evidence="3 4">
    <name type="scientific">Cirrhinus mrigala</name>
    <name type="common">Mrigala</name>
    <dbReference type="NCBI Taxonomy" id="683832"/>
    <lineage>
        <taxon>Eukaryota</taxon>
        <taxon>Metazoa</taxon>
        <taxon>Chordata</taxon>
        <taxon>Craniata</taxon>
        <taxon>Vertebrata</taxon>
        <taxon>Euteleostomi</taxon>
        <taxon>Actinopterygii</taxon>
        <taxon>Neopterygii</taxon>
        <taxon>Teleostei</taxon>
        <taxon>Ostariophysi</taxon>
        <taxon>Cypriniformes</taxon>
        <taxon>Cyprinidae</taxon>
        <taxon>Labeoninae</taxon>
        <taxon>Labeonini</taxon>
        <taxon>Cirrhinus</taxon>
    </lineage>
</organism>
<dbReference type="EMBL" id="JAMKFB020000016">
    <property type="protein sequence ID" value="KAL0171988.1"/>
    <property type="molecule type" value="Genomic_DNA"/>
</dbReference>
<dbReference type="Proteomes" id="UP001529510">
    <property type="component" value="Unassembled WGS sequence"/>
</dbReference>
<dbReference type="InterPro" id="IPR015919">
    <property type="entry name" value="Cadherin-like_sf"/>
</dbReference>
<dbReference type="AlphaFoldDB" id="A0ABD0PD41"/>
<comment type="subcellular location">
    <subcellularLocation>
        <location evidence="1">Membrane</location>
    </subcellularLocation>
</comment>
<sequence length="57" mass="6464">DEESTLNSLLAYTLLSQVPDKPQKKMFNIDQGNGEITVANTNFQRTEVPQYELTFSV</sequence>
<comment type="caution">
    <text evidence="3">The sequence shown here is derived from an EMBL/GenBank/DDBJ whole genome shotgun (WGS) entry which is preliminary data.</text>
</comment>
<accession>A0ABD0PD41</accession>
<evidence type="ECO:0000313" key="4">
    <source>
        <dbReference type="Proteomes" id="UP001529510"/>
    </source>
</evidence>
<reference evidence="3 4" key="1">
    <citation type="submission" date="2024-05" db="EMBL/GenBank/DDBJ databases">
        <title>Genome sequencing and assembly of Indian major carp, Cirrhinus mrigala (Hamilton, 1822).</title>
        <authorList>
            <person name="Mohindra V."/>
            <person name="Chowdhury L.M."/>
            <person name="Lal K."/>
            <person name="Jena J.K."/>
        </authorList>
    </citation>
    <scope>NUCLEOTIDE SEQUENCE [LARGE SCALE GENOMIC DNA]</scope>
    <source>
        <strain evidence="3">CM1030</strain>
        <tissue evidence="3">Blood</tissue>
    </source>
</reference>
<feature type="non-terminal residue" evidence="3">
    <location>
        <position position="1"/>
    </location>
</feature>
<protein>
    <submittedName>
        <fullName evidence="3">Uncharacterized protein</fullName>
    </submittedName>
</protein>
<gene>
    <name evidence="3" type="ORF">M9458_032299</name>
</gene>
<keyword evidence="2" id="KW-0472">Membrane</keyword>
<dbReference type="CDD" id="cd11304">
    <property type="entry name" value="Cadherin_repeat"/>
    <property type="match status" value="1"/>
</dbReference>
<feature type="non-terminal residue" evidence="3">
    <location>
        <position position="57"/>
    </location>
</feature>
<dbReference type="GO" id="GO:0016020">
    <property type="term" value="C:membrane"/>
    <property type="evidence" value="ECO:0007669"/>
    <property type="project" value="UniProtKB-SubCell"/>
</dbReference>
<keyword evidence="4" id="KW-1185">Reference proteome</keyword>
<name>A0ABD0PD41_CIRMR</name>
<evidence type="ECO:0000313" key="3">
    <source>
        <dbReference type="EMBL" id="KAL0171988.1"/>
    </source>
</evidence>
<dbReference type="SUPFAM" id="SSF49313">
    <property type="entry name" value="Cadherin-like"/>
    <property type="match status" value="1"/>
</dbReference>